<evidence type="ECO:0000313" key="1">
    <source>
        <dbReference type="EMBL" id="KAJ0010906.1"/>
    </source>
</evidence>
<comment type="caution">
    <text evidence="1">The sequence shown here is derived from an EMBL/GenBank/DDBJ whole genome shotgun (WGS) entry which is preliminary data.</text>
</comment>
<gene>
    <name evidence="1" type="ORF">Pint_34695</name>
</gene>
<dbReference type="EMBL" id="CM047749">
    <property type="protein sequence ID" value="KAJ0010906.1"/>
    <property type="molecule type" value="Genomic_DNA"/>
</dbReference>
<accession>A0ACC0X5H1</accession>
<sequence length="37" mass="4123">MSVSALTAMIFCYFLPFTKAGPAFPYPFINHSHLCKA</sequence>
<reference evidence="2" key="1">
    <citation type="journal article" date="2023" name="G3 (Bethesda)">
        <title>Genome assembly and association tests identify interacting loci associated with vigor, precocity, and sex in interspecific pistachio rootstocks.</title>
        <authorList>
            <person name="Palmer W."/>
            <person name="Jacygrad E."/>
            <person name="Sagayaradj S."/>
            <person name="Cavanaugh K."/>
            <person name="Han R."/>
            <person name="Bertier L."/>
            <person name="Beede B."/>
            <person name="Kafkas S."/>
            <person name="Golino D."/>
            <person name="Preece J."/>
            <person name="Michelmore R."/>
        </authorList>
    </citation>
    <scope>NUCLEOTIDE SEQUENCE [LARGE SCALE GENOMIC DNA]</scope>
</reference>
<keyword evidence="2" id="KW-1185">Reference proteome</keyword>
<organism evidence="1 2">
    <name type="scientific">Pistacia integerrima</name>
    <dbReference type="NCBI Taxonomy" id="434235"/>
    <lineage>
        <taxon>Eukaryota</taxon>
        <taxon>Viridiplantae</taxon>
        <taxon>Streptophyta</taxon>
        <taxon>Embryophyta</taxon>
        <taxon>Tracheophyta</taxon>
        <taxon>Spermatophyta</taxon>
        <taxon>Magnoliopsida</taxon>
        <taxon>eudicotyledons</taxon>
        <taxon>Gunneridae</taxon>
        <taxon>Pentapetalae</taxon>
        <taxon>rosids</taxon>
        <taxon>malvids</taxon>
        <taxon>Sapindales</taxon>
        <taxon>Anacardiaceae</taxon>
        <taxon>Pistacia</taxon>
    </lineage>
</organism>
<name>A0ACC0X5H1_9ROSI</name>
<evidence type="ECO:0000313" key="2">
    <source>
        <dbReference type="Proteomes" id="UP001163603"/>
    </source>
</evidence>
<proteinExistence type="predicted"/>
<dbReference type="Proteomes" id="UP001163603">
    <property type="component" value="Chromosome 14"/>
</dbReference>
<protein>
    <submittedName>
        <fullName evidence="1">Uncharacterized protein</fullName>
    </submittedName>
</protein>